<accession>A0ACB8DSV8</accession>
<name>A0ACB8DSV8_DERSI</name>
<protein>
    <submittedName>
        <fullName evidence="1">Uncharacterized protein</fullName>
    </submittedName>
</protein>
<gene>
    <name evidence="1" type="ORF">HPB49_002669</name>
</gene>
<sequence>MAESGSVIRVKLDLRSAHPRRGPHDLVWSIVDKAVTTTISQFEKLIRTKYAVPSESELYLDDALLPPDEPIQILSDKDTNQSPASTPGWPVFTPDPGLRSPAMKKRRRRRKKKPAEECVQVAESPSSPQVPLVCIPSHLAQAVLPTGKQRWFDGDTPGRAKVAALQQNTLPTPAKQPPCIVYLTAPTKSTEKECQLPLKNGQDSQAPAAASCHSAVHAPPEVVTAEAKKIQSISASIHHILVPKPGIASPADIESAKERLQKKQAALRQAIDKIIAAASDPLQSPTIQVGELEEHLDLLLEQAEELKSVNESIEKKIDLQELDAELEACAAYTEKICSLKTKLKRALRSHTANESRSTTPSVTGNTSEQEAHHIGSVSAALFQPPSATTKLPKLGIAKFSGALRSWQKFWNKFESTIHKNSTLPAIAKFQYLTSCLTGKKRERRCYKCAKKKHRAAECRTARWLKCAKCSGRHATGVFELNQRLTRPPSFEDAAPAETTVQSSLQVGPTRERPACFYKRRERMRKASTRVLW</sequence>
<keyword evidence="2" id="KW-1185">Reference proteome</keyword>
<reference evidence="1" key="1">
    <citation type="submission" date="2020-05" db="EMBL/GenBank/DDBJ databases">
        <title>Large-scale comparative analyses of tick genomes elucidate their genetic diversity and vector capacities.</title>
        <authorList>
            <person name="Jia N."/>
            <person name="Wang J."/>
            <person name="Shi W."/>
            <person name="Du L."/>
            <person name="Sun Y."/>
            <person name="Zhan W."/>
            <person name="Jiang J."/>
            <person name="Wang Q."/>
            <person name="Zhang B."/>
            <person name="Ji P."/>
            <person name="Sakyi L.B."/>
            <person name="Cui X."/>
            <person name="Yuan T."/>
            <person name="Jiang B."/>
            <person name="Yang W."/>
            <person name="Lam T.T.-Y."/>
            <person name="Chang Q."/>
            <person name="Ding S."/>
            <person name="Wang X."/>
            <person name="Zhu J."/>
            <person name="Ruan X."/>
            <person name="Zhao L."/>
            <person name="Wei J."/>
            <person name="Que T."/>
            <person name="Du C."/>
            <person name="Cheng J."/>
            <person name="Dai P."/>
            <person name="Han X."/>
            <person name="Huang E."/>
            <person name="Gao Y."/>
            <person name="Liu J."/>
            <person name="Shao H."/>
            <person name="Ye R."/>
            <person name="Li L."/>
            <person name="Wei W."/>
            <person name="Wang X."/>
            <person name="Wang C."/>
            <person name="Yang T."/>
            <person name="Huo Q."/>
            <person name="Li W."/>
            <person name="Guo W."/>
            <person name="Chen H."/>
            <person name="Zhou L."/>
            <person name="Ni X."/>
            <person name="Tian J."/>
            <person name="Zhou Y."/>
            <person name="Sheng Y."/>
            <person name="Liu T."/>
            <person name="Pan Y."/>
            <person name="Xia L."/>
            <person name="Li J."/>
            <person name="Zhao F."/>
            <person name="Cao W."/>
        </authorList>
    </citation>
    <scope>NUCLEOTIDE SEQUENCE</scope>
    <source>
        <strain evidence="1">Dsil-2018</strain>
    </source>
</reference>
<evidence type="ECO:0000313" key="1">
    <source>
        <dbReference type="EMBL" id="KAH7977582.1"/>
    </source>
</evidence>
<proteinExistence type="predicted"/>
<dbReference type="Proteomes" id="UP000821865">
    <property type="component" value="Chromosome 1"/>
</dbReference>
<organism evidence="1 2">
    <name type="scientific">Dermacentor silvarum</name>
    <name type="common">Tick</name>
    <dbReference type="NCBI Taxonomy" id="543639"/>
    <lineage>
        <taxon>Eukaryota</taxon>
        <taxon>Metazoa</taxon>
        <taxon>Ecdysozoa</taxon>
        <taxon>Arthropoda</taxon>
        <taxon>Chelicerata</taxon>
        <taxon>Arachnida</taxon>
        <taxon>Acari</taxon>
        <taxon>Parasitiformes</taxon>
        <taxon>Ixodida</taxon>
        <taxon>Ixodoidea</taxon>
        <taxon>Ixodidae</taxon>
        <taxon>Rhipicephalinae</taxon>
        <taxon>Dermacentor</taxon>
    </lineage>
</organism>
<dbReference type="EMBL" id="CM023470">
    <property type="protein sequence ID" value="KAH7977582.1"/>
    <property type="molecule type" value="Genomic_DNA"/>
</dbReference>
<evidence type="ECO:0000313" key="2">
    <source>
        <dbReference type="Proteomes" id="UP000821865"/>
    </source>
</evidence>
<comment type="caution">
    <text evidence="1">The sequence shown here is derived from an EMBL/GenBank/DDBJ whole genome shotgun (WGS) entry which is preliminary data.</text>
</comment>